<evidence type="ECO:0000313" key="1">
    <source>
        <dbReference type="EMBL" id="VDK64007.1"/>
    </source>
</evidence>
<dbReference type="AlphaFoldDB" id="A0A3P6RWJ4"/>
<dbReference type="Proteomes" id="UP000271889">
    <property type="component" value="Unassembled WGS sequence"/>
</dbReference>
<sequence>MWWLCAEVEKVVLLKEKIEEMEIHMEIRNKIHEIHVVGDGDRYGGGGEEYRRLAGFVEESDDVDEVRDLLRLKRREQSGAFVADICNALFCLINMFQCF</sequence>
<gene>
    <name evidence="1" type="ORF">CGOC_LOCUS5792</name>
</gene>
<dbReference type="EMBL" id="UYRV01017951">
    <property type="protein sequence ID" value="VDK64007.1"/>
    <property type="molecule type" value="Genomic_DNA"/>
</dbReference>
<proteinExistence type="predicted"/>
<protein>
    <submittedName>
        <fullName evidence="1">Uncharacterized protein</fullName>
    </submittedName>
</protein>
<reference evidence="1 2" key="1">
    <citation type="submission" date="2018-11" db="EMBL/GenBank/DDBJ databases">
        <authorList>
            <consortium name="Pathogen Informatics"/>
        </authorList>
    </citation>
    <scope>NUCLEOTIDE SEQUENCE [LARGE SCALE GENOMIC DNA]</scope>
</reference>
<name>A0A3P6RWJ4_CYLGO</name>
<keyword evidence="2" id="KW-1185">Reference proteome</keyword>
<accession>A0A3P6RWJ4</accession>
<organism evidence="1 2">
    <name type="scientific">Cylicostephanus goldi</name>
    <name type="common">Nematode worm</name>
    <dbReference type="NCBI Taxonomy" id="71465"/>
    <lineage>
        <taxon>Eukaryota</taxon>
        <taxon>Metazoa</taxon>
        <taxon>Ecdysozoa</taxon>
        <taxon>Nematoda</taxon>
        <taxon>Chromadorea</taxon>
        <taxon>Rhabditida</taxon>
        <taxon>Rhabditina</taxon>
        <taxon>Rhabditomorpha</taxon>
        <taxon>Strongyloidea</taxon>
        <taxon>Strongylidae</taxon>
        <taxon>Cylicostephanus</taxon>
    </lineage>
</organism>
<evidence type="ECO:0000313" key="2">
    <source>
        <dbReference type="Proteomes" id="UP000271889"/>
    </source>
</evidence>